<evidence type="ECO:0000313" key="2">
    <source>
        <dbReference type="Proteomes" id="UP000799118"/>
    </source>
</evidence>
<proteinExistence type="predicted"/>
<sequence>MVVPQVPNELVECILDNLYFDKNTLLSCALVANAWVTPSQRGIFRLITLKPPHSEYGNNFSVLFRAYLKTNSLLIASFNEKPYLASYVRALELIHFPTVLQPTPNVSPLWKALCTSTTRVIRHLSNVESILFKEFHWHSITISPLLEEALVNILKAPSLTRIFLHDFLSTSDLTSLLAYPAHLKALKVEWAKYPQVEPTLDNTTKAAPQSIQLDQLLLQIEQKPFHTFDDLVDWFQHKACPFDLRHLRSLQIYHSRLDHHRAAYLLQQAGGNLRELELQGLYPNEKPLDVLHLGYTSKLHTLKLSRVFQTELYSPIPWIHSLFQPFLDSDRNICSLRHLTVELYTNPQAIPQLDQWALFDALLEKPQFSSLEVVNIMIVGMAIMPSSVTESLSEKLLFLNQSGKLKVTFSLHPMVGPQTPMVIYGNGLFFSYQP</sequence>
<dbReference type="AlphaFoldDB" id="A0A6A4I196"/>
<organism evidence="1 2">
    <name type="scientific">Gymnopus androsaceus JB14</name>
    <dbReference type="NCBI Taxonomy" id="1447944"/>
    <lineage>
        <taxon>Eukaryota</taxon>
        <taxon>Fungi</taxon>
        <taxon>Dikarya</taxon>
        <taxon>Basidiomycota</taxon>
        <taxon>Agaricomycotina</taxon>
        <taxon>Agaricomycetes</taxon>
        <taxon>Agaricomycetidae</taxon>
        <taxon>Agaricales</taxon>
        <taxon>Marasmiineae</taxon>
        <taxon>Omphalotaceae</taxon>
        <taxon>Gymnopus</taxon>
    </lineage>
</organism>
<dbReference type="Proteomes" id="UP000799118">
    <property type="component" value="Unassembled WGS sequence"/>
</dbReference>
<evidence type="ECO:0008006" key="3">
    <source>
        <dbReference type="Google" id="ProtNLM"/>
    </source>
</evidence>
<gene>
    <name evidence="1" type="ORF">BT96DRAFT_918090</name>
</gene>
<accession>A0A6A4I196</accession>
<protein>
    <recommendedName>
        <fullName evidence="3">F-box domain-containing protein</fullName>
    </recommendedName>
</protein>
<dbReference type="OrthoDB" id="2788229at2759"/>
<evidence type="ECO:0000313" key="1">
    <source>
        <dbReference type="EMBL" id="KAE9402565.1"/>
    </source>
</evidence>
<reference evidence="1" key="1">
    <citation type="journal article" date="2019" name="Environ. Microbiol.">
        <title>Fungal ecological strategies reflected in gene transcription - a case study of two litter decomposers.</title>
        <authorList>
            <person name="Barbi F."/>
            <person name="Kohler A."/>
            <person name="Barry K."/>
            <person name="Baskaran P."/>
            <person name="Daum C."/>
            <person name="Fauchery L."/>
            <person name="Ihrmark K."/>
            <person name="Kuo A."/>
            <person name="LaButti K."/>
            <person name="Lipzen A."/>
            <person name="Morin E."/>
            <person name="Grigoriev I.V."/>
            <person name="Henrissat B."/>
            <person name="Lindahl B."/>
            <person name="Martin F."/>
        </authorList>
    </citation>
    <scope>NUCLEOTIDE SEQUENCE</scope>
    <source>
        <strain evidence="1">JB14</strain>
    </source>
</reference>
<name>A0A6A4I196_9AGAR</name>
<keyword evidence="2" id="KW-1185">Reference proteome</keyword>
<dbReference type="EMBL" id="ML769433">
    <property type="protein sequence ID" value="KAE9402565.1"/>
    <property type="molecule type" value="Genomic_DNA"/>
</dbReference>